<evidence type="ECO:0000256" key="4">
    <source>
        <dbReference type="ARBA" id="ARBA00023002"/>
    </source>
</evidence>
<keyword evidence="3" id="KW-0521">NADP</keyword>
<reference evidence="5" key="1">
    <citation type="submission" date="2020-04" db="EMBL/GenBank/DDBJ databases">
        <title>Draft genome resource of the tomato pathogen Pseudocercospora fuligena.</title>
        <authorList>
            <person name="Zaccaron A."/>
        </authorList>
    </citation>
    <scope>NUCLEOTIDE SEQUENCE</scope>
    <source>
        <strain evidence="5">PF001</strain>
    </source>
</reference>
<dbReference type="GO" id="GO:0050660">
    <property type="term" value="F:flavin adenine dinucleotide binding"/>
    <property type="evidence" value="ECO:0007669"/>
    <property type="project" value="InterPro"/>
</dbReference>
<dbReference type="Pfam" id="PF00743">
    <property type="entry name" value="FMO-like"/>
    <property type="match status" value="1"/>
</dbReference>
<comment type="caution">
    <text evidence="5">The sequence shown here is derived from an EMBL/GenBank/DDBJ whole genome shotgun (WGS) entry which is preliminary data.</text>
</comment>
<keyword evidence="4" id="KW-0560">Oxidoreductase</keyword>
<gene>
    <name evidence="5" type="ORF">HII31_01272</name>
</gene>
<dbReference type="PANTHER" id="PTHR43098">
    <property type="entry name" value="L-ORNITHINE N(5)-MONOOXYGENASE-RELATED"/>
    <property type="match status" value="1"/>
</dbReference>
<keyword evidence="6" id="KW-1185">Reference proteome</keyword>
<dbReference type="Proteomes" id="UP000660729">
    <property type="component" value="Unassembled WGS sequence"/>
</dbReference>
<protein>
    <submittedName>
        <fullName evidence="5">2-oxo-Delta(3)-4,5, 5-trimethylcyclopentenylacetyl-CoA monooxygenase</fullName>
    </submittedName>
</protein>
<dbReference type="OrthoDB" id="66881at2759"/>
<dbReference type="GO" id="GO:0050661">
    <property type="term" value="F:NADP binding"/>
    <property type="evidence" value="ECO:0007669"/>
    <property type="project" value="InterPro"/>
</dbReference>
<evidence type="ECO:0000256" key="2">
    <source>
        <dbReference type="ARBA" id="ARBA00022827"/>
    </source>
</evidence>
<sequence>MGSIGEPSSELDYEVLVIGAGLSGIFTLYRMQQIGLKTIALEAGSGEGGTWFWNRYPGVQFDSESVSYGFSEFSQEVLDEWNWTETFAHGDETLRYAQFLTDKFNLRQYMQFNTRVKSARWREESNSWLVTDKSGRTYSTRFIITALGILNEPTLPNIPGVENYRGEAFHTSQWPSEWTFKDKRVGIIGTGATAIQIIQEIVKPQYGMKSLTVFQRTPNWSAPLRNEPISSDEMKVWREKYPEIFEQCAKSYAGFMHVADTRKTLEVPEEERLAFWETLYAKPGFAKWLGNFADINTDRDANAAFSAFMEAKIRARVNDPATAEKLIPKNHGFGTRRVPLETHYFEAYNKDNVRLVDLVNEAPIDHITEKGIQLQTGEHIELDALIYATGFDAVTGPMTAIDWQGVDNTKLPDIWTEGPRTYLGLFVHKLPNMMMVLGPHQAFGNIPRSIQFAVTWISTFINFCEEKGIERVECREQKVEEWTQHVRDCSKGLLMNEVDSWMTGVNKNVKGKQKRIIARYSGSGPGYRKRCLDVSENEYRDLDLK</sequence>
<dbReference type="Gene3D" id="3.50.50.60">
    <property type="entry name" value="FAD/NAD(P)-binding domain"/>
    <property type="match status" value="2"/>
</dbReference>
<evidence type="ECO:0000313" key="5">
    <source>
        <dbReference type="EMBL" id="KAF7197462.1"/>
    </source>
</evidence>
<dbReference type="SUPFAM" id="SSF51905">
    <property type="entry name" value="FAD/NAD(P)-binding domain"/>
    <property type="match status" value="1"/>
</dbReference>
<dbReference type="EMBL" id="JABCIY010000015">
    <property type="protein sequence ID" value="KAF7197462.1"/>
    <property type="molecule type" value="Genomic_DNA"/>
</dbReference>
<dbReference type="PANTHER" id="PTHR43098:SF5">
    <property type="entry name" value="DUAL-FUNCTIONAL MONOOXYGENASE_METHYLTRANSFERASE PSOF"/>
    <property type="match status" value="1"/>
</dbReference>
<dbReference type="InterPro" id="IPR050775">
    <property type="entry name" value="FAD-binding_Monooxygenases"/>
</dbReference>
<name>A0A8H6RU78_9PEZI</name>
<evidence type="ECO:0000313" key="6">
    <source>
        <dbReference type="Proteomes" id="UP000660729"/>
    </source>
</evidence>
<dbReference type="InterPro" id="IPR036188">
    <property type="entry name" value="FAD/NAD-bd_sf"/>
</dbReference>
<organism evidence="5 6">
    <name type="scientific">Pseudocercospora fuligena</name>
    <dbReference type="NCBI Taxonomy" id="685502"/>
    <lineage>
        <taxon>Eukaryota</taxon>
        <taxon>Fungi</taxon>
        <taxon>Dikarya</taxon>
        <taxon>Ascomycota</taxon>
        <taxon>Pezizomycotina</taxon>
        <taxon>Dothideomycetes</taxon>
        <taxon>Dothideomycetidae</taxon>
        <taxon>Mycosphaerellales</taxon>
        <taxon>Mycosphaerellaceae</taxon>
        <taxon>Pseudocercospora</taxon>
    </lineage>
</organism>
<keyword evidence="5" id="KW-0503">Monooxygenase</keyword>
<evidence type="ECO:0000256" key="3">
    <source>
        <dbReference type="ARBA" id="ARBA00022857"/>
    </source>
</evidence>
<proteinExistence type="predicted"/>
<dbReference type="InterPro" id="IPR020946">
    <property type="entry name" value="Flavin_mOase-like"/>
</dbReference>
<dbReference type="GO" id="GO:0004499">
    <property type="term" value="F:N,N-dimethylaniline monooxygenase activity"/>
    <property type="evidence" value="ECO:0007669"/>
    <property type="project" value="InterPro"/>
</dbReference>
<evidence type="ECO:0000256" key="1">
    <source>
        <dbReference type="ARBA" id="ARBA00022630"/>
    </source>
</evidence>
<dbReference type="AlphaFoldDB" id="A0A8H6RU78"/>
<keyword evidence="1" id="KW-0285">Flavoprotein</keyword>
<accession>A0A8H6RU78</accession>
<keyword evidence="2" id="KW-0274">FAD</keyword>